<dbReference type="PANTHER" id="PTHR42928">
    <property type="entry name" value="TRICARBOXYLATE-BINDING PROTEIN"/>
    <property type="match status" value="1"/>
</dbReference>
<dbReference type="Gene3D" id="3.40.190.10">
    <property type="entry name" value="Periplasmic binding protein-like II"/>
    <property type="match status" value="1"/>
</dbReference>
<accession>A0ABV2Q4K4</accession>
<comment type="caution">
    <text evidence="2">The sequence shown here is derived from an EMBL/GenBank/DDBJ whole genome shotgun (WGS) entry which is preliminary data.</text>
</comment>
<dbReference type="Gene3D" id="3.40.190.150">
    <property type="entry name" value="Bordetella uptake gene, domain 1"/>
    <property type="match status" value="1"/>
</dbReference>
<organism evidence="2 3">
    <name type="scientific">Ottowia thiooxydans</name>
    <dbReference type="NCBI Taxonomy" id="219182"/>
    <lineage>
        <taxon>Bacteria</taxon>
        <taxon>Pseudomonadati</taxon>
        <taxon>Pseudomonadota</taxon>
        <taxon>Betaproteobacteria</taxon>
        <taxon>Burkholderiales</taxon>
        <taxon>Comamonadaceae</taxon>
        <taxon>Ottowia</taxon>
    </lineage>
</organism>
<protein>
    <submittedName>
        <fullName evidence="2">Tripartite-type tricarboxylate transporter receptor subunit TctC</fullName>
    </submittedName>
</protein>
<dbReference type="InterPro" id="IPR005064">
    <property type="entry name" value="BUG"/>
</dbReference>
<dbReference type="Pfam" id="PF03401">
    <property type="entry name" value="TctC"/>
    <property type="match status" value="1"/>
</dbReference>
<proteinExistence type="inferred from homology"/>
<dbReference type="PIRSF" id="PIRSF017082">
    <property type="entry name" value="YflP"/>
    <property type="match status" value="1"/>
</dbReference>
<sequence>MPTRRIFLQQSGVSALAFPAIAKAQTSKRQMTLVVPYPPGGSNDVIGRVVAQGLAAQLGESVVVENRAGANGTIGAQYVAQAPADGRTLLYSQGNLLINQEFMMKNGFKVLESLAPVARTCFIPSIISASVNFPANNLRELIELAKKSPGKYSFVYYGDLGITALTSAAKIELLRIPYKGGSAVTDVIAGTVDLMTNSFTAGLPLVRGGKLKIMAVNAESRLAEFPEVPTIKEVLPGYLEVDYQGIFAPKNTPRTELAALEEQVLKLLAKPEMKQAISERNAVPNPMPSKELVVFMTEDRARISKTIAGAGIQAE</sequence>
<evidence type="ECO:0000313" key="2">
    <source>
        <dbReference type="EMBL" id="MET4575969.1"/>
    </source>
</evidence>
<dbReference type="CDD" id="cd07012">
    <property type="entry name" value="PBP2_Bug_TTT"/>
    <property type="match status" value="1"/>
</dbReference>
<comment type="similarity">
    <text evidence="1">Belongs to the UPF0065 (bug) family.</text>
</comment>
<keyword evidence="2" id="KW-0675">Receptor</keyword>
<dbReference type="PANTHER" id="PTHR42928:SF5">
    <property type="entry name" value="BLR1237 PROTEIN"/>
    <property type="match status" value="1"/>
</dbReference>
<dbReference type="InterPro" id="IPR042100">
    <property type="entry name" value="Bug_dom1"/>
</dbReference>
<gene>
    <name evidence="2" type="ORF">ABIE13_001069</name>
</gene>
<evidence type="ECO:0000313" key="3">
    <source>
        <dbReference type="Proteomes" id="UP001549320"/>
    </source>
</evidence>
<evidence type="ECO:0000256" key="1">
    <source>
        <dbReference type="ARBA" id="ARBA00006987"/>
    </source>
</evidence>
<name>A0ABV2Q4K4_9BURK</name>
<reference evidence="2 3" key="1">
    <citation type="submission" date="2024-06" db="EMBL/GenBank/DDBJ databases">
        <title>Sorghum-associated microbial communities from plants grown in Nebraska, USA.</title>
        <authorList>
            <person name="Schachtman D."/>
        </authorList>
    </citation>
    <scope>NUCLEOTIDE SEQUENCE [LARGE SCALE GENOMIC DNA]</scope>
    <source>
        <strain evidence="2 3">2709</strain>
    </source>
</reference>
<dbReference type="EMBL" id="JBEPSH010000002">
    <property type="protein sequence ID" value="MET4575969.1"/>
    <property type="molecule type" value="Genomic_DNA"/>
</dbReference>
<keyword evidence="3" id="KW-1185">Reference proteome</keyword>
<dbReference type="Proteomes" id="UP001549320">
    <property type="component" value="Unassembled WGS sequence"/>
</dbReference>